<dbReference type="Proteomes" id="UP000183832">
    <property type="component" value="Unassembled WGS sequence"/>
</dbReference>
<dbReference type="EMBL" id="CVRI01000055">
    <property type="protein sequence ID" value="CRL01085.1"/>
    <property type="molecule type" value="Genomic_DNA"/>
</dbReference>
<name>A0A1J1ILG5_9DIPT</name>
<feature type="region of interest" description="Disordered" evidence="1">
    <location>
        <begin position="125"/>
        <end position="144"/>
    </location>
</feature>
<reference evidence="2 3" key="1">
    <citation type="submission" date="2015-04" db="EMBL/GenBank/DDBJ databases">
        <authorList>
            <person name="Syromyatnikov M.Y."/>
            <person name="Popov V.N."/>
        </authorList>
    </citation>
    <scope>NUCLEOTIDE SEQUENCE [LARGE SCALE GENOMIC DNA]</scope>
</reference>
<protein>
    <submittedName>
        <fullName evidence="2">CLUMA_CG014409, isoform A</fullName>
    </submittedName>
</protein>
<sequence>MDKILMSKLENVFNESYEKLRSFDSFYKDVKRKLDENSSRLLKRFCSECEENKQRQKCRKIITTSKRNFKTNRDMSANCESGNERIHKLSLSGEEVNLITPNIETSFNVQKQEHFDINNNDAPKLHSHQRKINNSDTPLSSKAPVVDLTSPLSSVISKISNETEEAQLENEILIGKDLIQFKHPSRPMPPLKPLYTGRMLTFDDLNTGDETEDDNIEIDITKFRRKLLSWSLLKNRNQTSKIQNFVDSDVCDTFFCSKLATFHSQATIFPSSKKEDLDLSEKSD</sequence>
<evidence type="ECO:0000256" key="1">
    <source>
        <dbReference type="SAM" id="MobiDB-lite"/>
    </source>
</evidence>
<gene>
    <name evidence="2" type="ORF">CLUMA_CG014409</name>
</gene>
<proteinExistence type="predicted"/>
<evidence type="ECO:0000313" key="2">
    <source>
        <dbReference type="EMBL" id="CRL01085.1"/>
    </source>
</evidence>
<evidence type="ECO:0000313" key="3">
    <source>
        <dbReference type="Proteomes" id="UP000183832"/>
    </source>
</evidence>
<organism evidence="2 3">
    <name type="scientific">Clunio marinus</name>
    <dbReference type="NCBI Taxonomy" id="568069"/>
    <lineage>
        <taxon>Eukaryota</taxon>
        <taxon>Metazoa</taxon>
        <taxon>Ecdysozoa</taxon>
        <taxon>Arthropoda</taxon>
        <taxon>Hexapoda</taxon>
        <taxon>Insecta</taxon>
        <taxon>Pterygota</taxon>
        <taxon>Neoptera</taxon>
        <taxon>Endopterygota</taxon>
        <taxon>Diptera</taxon>
        <taxon>Nematocera</taxon>
        <taxon>Chironomoidea</taxon>
        <taxon>Chironomidae</taxon>
        <taxon>Clunio</taxon>
    </lineage>
</organism>
<dbReference type="AlphaFoldDB" id="A0A1J1ILG5"/>
<accession>A0A1J1ILG5</accession>
<keyword evidence="3" id="KW-1185">Reference proteome</keyword>